<dbReference type="InterPro" id="IPR029058">
    <property type="entry name" value="AB_hydrolase_fold"/>
</dbReference>
<dbReference type="Proteomes" id="UP000558192">
    <property type="component" value="Unassembled WGS sequence"/>
</dbReference>
<dbReference type="Pfam" id="PF01738">
    <property type="entry name" value="DLH"/>
    <property type="match status" value="1"/>
</dbReference>
<comment type="caution">
    <text evidence="2">The sequence shown here is derived from an EMBL/GenBank/DDBJ whole genome shotgun (WGS) entry which is preliminary data.</text>
</comment>
<dbReference type="Gene3D" id="3.40.50.1820">
    <property type="entry name" value="alpha/beta hydrolase"/>
    <property type="match status" value="1"/>
</dbReference>
<evidence type="ECO:0000259" key="1">
    <source>
        <dbReference type="Pfam" id="PF01738"/>
    </source>
</evidence>
<keyword evidence="3" id="KW-1185">Reference proteome</keyword>
<dbReference type="RefSeq" id="WP_168067966.1">
    <property type="nucleotide sequence ID" value="NZ_JAATJC010000001.1"/>
</dbReference>
<dbReference type="EMBL" id="JAATJC010000001">
    <property type="protein sequence ID" value="NJC05251.1"/>
    <property type="molecule type" value="Genomic_DNA"/>
</dbReference>
<dbReference type="PANTHER" id="PTHR22946">
    <property type="entry name" value="DIENELACTONE HYDROLASE DOMAIN-CONTAINING PROTEIN-RELATED"/>
    <property type="match status" value="1"/>
</dbReference>
<keyword evidence="2" id="KW-0378">Hydrolase</keyword>
<name>A0A7X5Y526_9SPHN</name>
<sequence length="236" mass="24925">MNETTIAHAFRGEQLHSVPVGTGGASRGTVIIVPTFAGITDLEKGFARDLAGRGYACLIADLWGCSYDGPDQRDAAFGHMTRLKSDRAALRDRMLAIVELARAQEGTDPARIAAIGFCFGGLCVLDLARSGADIAGVASFHGLFDAPDLPAQPIKAKVVAYHGWDDPMVPPDAVVALAKELTDAGADWQIHGYGHTGHGFTNPKAAGLNIPGVDYNAAAARRSWAALHDYLDELFG</sequence>
<dbReference type="InterPro" id="IPR050261">
    <property type="entry name" value="FrsA_esterase"/>
</dbReference>
<evidence type="ECO:0000313" key="2">
    <source>
        <dbReference type="EMBL" id="NJC05251.1"/>
    </source>
</evidence>
<dbReference type="PANTHER" id="PTHR22946:SF0">
    <property type="entry name" value="DIENELACTONE HYDROLASE DOMAIN-CONTAINING PROTEIN"/>
    <property type="match status" value="1"/>
</dbReference>
<gene>
    <name evidence="2" type="ORF">GGQ97_001044</name>
</gene>
<evidence type="ECO:0000313" key="3">
    <source>
        <dbReference type="Proteomes" id="UP000558192"/>
    </source>
</evidence>
<reference evidence="2 3" key="1">
    <citation type="submission" date="2020-03" db="EMBL/GenBank/DDBJ databases">
        <title>Genomic Encyclopedia of Type Strains, Phase IV (KMG-IV): sequencing the most valuable type-strain genomes for metagenomic binning, comparative biology and taxonomic classification.</title>
        <authorList>
            <person name="Goeker M."/>
        </authorList>
    </citation>
    <scope>NUCLEOTIDE SEQUENCE [LARGE SCALE GENOMIC DNA]</scope>
    <source>
        <strain evidence="2 3">DSM 16846</strain>
    </source>
</reference>
<organism evidence="2 3">
    <name type="scientific">Sphingomonas kaistensis</name>
    <dbReference type="NCBI Taxonomy" id="298708"/>
    <lineage>
        <taxon>Bacteria</taxon>
        <taxon>Pseudomonadati</taxon>
        <taxon>Pseudomonadota</taxon>
        <taxon>Alphaproteobacteria</taxon>
        <taxon>Sphingomonadales</taxon>
        <taxon>Sphingomonadaceae</taxon>
        <taxon>Sphingomonas</taxon>
    </lineage>
</organism>
<proteinExistence type="predicted"/>
<dbReference type="AlphaFoldDB" id="A0A7X5Y526"/>
<feature type="domain" description="Dienelactone hydrolase" evidence="1">
    <location>
        <begin position="29"/>
        <end position="233"/>
    </location>
</feature>
<accession>A0A7X5Y526</accession>
<protein>
    <submittedName>
        <fullName evidence="2">Dienelactone hydrolase</fullName>
    </submittedName>
</protein>
<dbReference type="SUPFAM" id="SSF53474">
    <property type="entry name" value="alpha/beta-Hydrolases"/>
    <property type="match status" value="1"/>
</dbReference>
<dbReference type="GO" id="GO:0016787">
    <property type="term" value="F:hydrolase activity"/>
    <property type="evidence" value="ECO:0007669"/>
    <property type="project" value="UniProtKB-KW"/>
</dbReference>
<dbReference type="InterPro" id="IPR002925">
    <property type="entry name" value="Dienelactn_hydro"/>
</dbReference>